<name>A0A518EKL9_9BACT</name>
<keyword evidence="3" id="KW-1185">Reference proteome</keyword>
<evidence type="ECO:0000313" key="3">
    <source>
        <dbReference type="Proteomes" id="UP000320390"/>
    </source>
</evidence>
<keyword evidence="1" id="KW-0812">Transmembrane</keyword>
<evidence type="ECO:0000313" key="2">
    <source>
        <dbReference type="EMBL" id="QDV04645.1"/>
    </source>
</evidence>
<gene>
    <name evidence="2" type="ORF">Poly30_01360</name>
</gene>
<keyword evidence="1" id="KW-1133">Transmembrane helix</keyword>
<dbReference type="OrthoDB" id="9994082at2"/>
<organism evidence="2 3">
    <name type="scientific">Saltatorellus ferox</name>
    <dbReference type="NCBI Taxonomy" id="2528018"/>
    <lineage>
        <taxon>Bacteria</taxon>
        <taxon>Pseudomonadati</taxon>
        <taxon>Planctomycetota</taxon>
        <taxon>Planctomycetia</taxon>
        <taxon>Planctomycetia incertae sedis</taxon>
        <taxon>Saltatorellus</taxon>
    </lineage>
</organism>
<feature type="transmembrane region" description="Helical" evidence="1">
    <location>
        <begin position="6"/>
        <end position="26"/>
    </location>
</feature>
<dbReference type="RefSeq" id="WP_145194100.1">
    <property type="nucleotide sequence ID" value="NZ_CP036434.1"/>
</dbReference>
<dbReference type="AlphaFoldDB" id="A0A518EKL9"/>
<protein>
    <submittedName>
        <fullName evidence="2">Uncharacterized protein</fullName>
    </submittedName>
</protein>
<sequence>MNYVRSFISLLIALLVIISVYGVLWWENPPAPIANYEFGARVILGALVTSGLVGLWQLWSAPTPAGYGE</sequence>
<dbReference type="Proteomes" id="UP000320390">
    <property type="component" value="Chromosome"/>
</dbReference>
<accession>A0A518EKL9</accession>
<keyword evidence="1" id="KW-0472">Membrane</keyword>
<feature type="transmembrane region" description="Helical" evidence="1">
    <location>
        <begin position="38"/>
        <end position="59"/>
    </location>
</feature>
<proteinExistence type="predicted"/>
<dbReference type="EMBL" id="CP036434">
    <property type="protein sequence ID" value="QDV04645.1"/>
    <property type="molecule type" value="Genomic_DNA"/>
</dbReference>
<reference evidence="2 3" key="1">
    <citation type="submission" date="2019-02" db="EMBL/GenBank/DDBJ databases">
        <title>Deep-cultivation of Planctomycetes and their phenomic and genomic characterization uncovers novel biology.</title>
        <authorList>
            <person name="Wiegand S."/>
            <person name="Jogler M."/>
            <person name="Boedeker C."/>
            <person name="Pinto D."/>
            <person name="Vollmers J."/>
            <person name="Rivas-Marin E."/>
            <person name="Kohn T."/>
            <person name="Peeters S.H."/>
            <person name="Heuer A."/>
            <person name="Rast P."/>
            <person name="Oberbeckmann S."/>
            <person name="Bunk B."/>
            <person name="Jeske O."/>
            <person name="Meyerdierks A."/>
            <person name="Storesund J.E."/>
            <person name="Kallscheuer N."/>
            <person name="Luecker S."/>
            <person name="Lage O.M."/>
            <person name="Pohl T."/>
            <person name="Merkel B.J."/>
            <person name="Hornburger P."/>
            <person name="Mueller R.-W."/>
            <person name="Bruemmer F."/>
            <person name="Labrenz M."/>
            <person name="Spormann A.M."/>
            <person name="Op den Camp H."/>
            <person name="Overmann J."/>
            <person name="Amann R."/>
            <person name="Jetten M.S.M."/>
            <person name="Mascher T."/>
            <person name="Medema M.H."/>
            <person name="Devos D.P."/>
            <person name="Kaster A.-K."/>
            <person name="Ovreas L."/>
            <person name="Rohde M."/>
            <person name="Galperin M.Y."/>
            <person name="Jogler C."/>
        </authorList>
    </citation>
    <scope>NUCLEOTIDE SEQUENCE [LARGE SCALE GENOMIC DNA]</scope>
    <source>
        <strain evidence="2 3">Poly30</strain>
    </source>
</reference>
<evidence type="ECO:0000256" key="1">
    <source>
        <dbReference type="SAM" id="Phobius"/>
    </source>
</evidence>